<organism evidence="1">
    <name type="scientific">Microchaete diplosiphon</name>
    <name type="common">Fremyella diplosiphon</name>
    <dbReference type="NCBI Taxonomy" id="1197"/>
    <lineage>
        <taxon>Bacteria</taxon>
        <taxon>Bacillati</taxon>
        <taxon>Cyanobacteriota</taxon>
        <taxon>Cyanophyceae</taxon>
        <taxon>Nostocales</taxon>
        <taxon>Rivulariaceae</taxon>
        <taxon>Microchaete</taxon>
    </lineage>
</organism>
<dbReference type="AlphaFoldDB" id="Q6H066"/>
<accession>Q6H066</accession>
<reference evidence="1" key="2">
    <citation type="submission" date="2004-02" db="EMBL/GenBank/DDBJ databases">
        <authorList>
            <person name="Stowe-Evans E."/>
            <person name="Ford J."/>
            <person name="Kehoe D.M."/>
        </authorList>
    </citation>
    <scope>NUCLEOTIDE SEQUENCE</scope>
    <source>
        <strain evidence="1">FD33</strain>
    </source>
</reference>
<evidence type="ECO:0000313" key="1">
    <source>
        <dbReference type="EMBL" id="AAT41903.1"/>
    </source>
</evidence>
<proteinExistence type="predicted"/>
<sequence>MSKILFLYLLASMQNAIQNSGCIEFNQTSLCVKYSHDNGDKTLPNFSRPKRSLITFMTHKLHCDGRSPQQTPARVHHLSNRSPCNPQFCSGITLHNLLLGL</sequence>
<reference evidence="1" key="1">
    <citation type="journal article" date="2004" name="J. Bacteriol.">
        <title>Genomic DNA microarray analysis: identification of new genes regulated by light color in the cyanobacterium Fremyella diplosiphon.</title>
        <authorList>
            <person name="Stowe-Evans E.L."/>
            <person name="Ford J."/>
            <person name="Kehoe D.M."/>
        </authorList>
    </citation>
    <scope>NUCLEOTIDE SEQUENCE</scope>
    <source>
        <strain evidence="1">FD33</strain>
    </source>
</reference>
<protein>
    <submittedName>
        <fullName evidence="1">Plasmid addiction system poison protein-like protein</fullName>
    </submittedName>
</protein>
<name>Q6H066_MICDP</name>
<dbReference type="EMBL" id="AY548444">
    <property type="protein sequence ID" value="AAT41903.1"/>
    <property type="molecule type" value="Genomic_DNA"/>
</dbReference>